<dbReference type="EMBL" id="VFML01000001">
    <property type="protein sequence ID" value="TQJ04469.1"/>
    <property type="molecule type" value="Genomic_DNA"/>
</dbReference>
<dbReference type="Proteomes" id="UP000320876">
    <property type="component" value="Unassembled WGS sequence"/>
</dbReference>
<evidence type="ECO:0000313" key="3">
    <source>
        <dbReference type="EMBL" id="TQJ04469.1"/>
    </source>
</evidence>
<feature type="transmembrane region" description="Helical" evidence="1">
    <location>
        <begin position="23"/>
        <end position="45"/>
    </location>
</feature>
<name>A0A542DMZ8_AMYCI</name>
<evidence type="ECO:0000259" key="2">
    <source>
        <dbReference type="Pfam" id="PF07811"/>
    </source>
</evidence>
<dbReference type="InterPro" id="IPR012495">
    <property type="entry name" value="TadE-like_dom"/>
</dbReference>
<keyword evidence="4" id="KW-1185">Reference proteome</keyword>
<organism evidence="3 4">
    <name type="scientific">Amycolatopsis cihanbeyliensis</name>
    <dbReference type="NCBI Taxonomy" id="1128664"/>
    <lineage>
        <taxon>Bacteria</taxon>
        <taxon>Bacillati</taxon>
        <taxon>Actinomycetota</taxon>
        <taxon>Actinomycetes</taxon>
        <taxon>Pseudonocardiales</taxon>
        <taxon>Pseudonocardiaceae</taxon>
        <taxon>Amycolatopsis</taxon>
    </lineage>
</organism>
<keyword evidence="1" id="KW-0812">Transmembrane</keyword>
<dbReference type="NCBIfam" id="NF041390">
    <property type="entry name" value="TadE_Rv3655c"/>
    <property type="match status" value="1"/>
</dbReference>
<keyword evidence="1" id="KW-0472">Membrane</keyword>
<comment type="caution">
    <text evidence="3">The sequence shown here is derived from an EMBL/GenBank/DDBJ whole genome shotgun (WGS) entry which is preliminary data.</text>
</comment>
<evidence type="ECO:0000313" key="4">
    <source>
        <dbReference type="Proteomes" id="UP000320876"/>
    </source>
</evidence>
<keyword evidence="1" id="KW-1133">Transmembrane helix</keyword>
<dbReference type="Pfam" id="PF07811">
    <property type="entry name" value="TadE"/>
    <property type="match status" value="1"/>
</dbReference>
<sequence length="136" mass="13695">MFTARIRAGPVTGREGGQVTVEAAIALSALLAVFGLILAGLGAIVDQLRCTDAAREAARLVARGQRHLATEAVRTIGPDGARLAIRAAGEGVTIAVAEAPGTGSLPGVRAHAEAYALLEPGVRPPPEVGGSTDGLR</sequence>
<reference evidence="3 4" key="1">
    <citation type="submission" date="2019-06" db="EMBL/GenBank/DDBJ databases">
        <title>Sequencing the genomes of 1000 actinobacteria strains.</title>
        <authorList>
            <person name="Klenk H.-P."/>
        </authorList>
    </citation>
    <scope>NUCLEOTIDE SEQUENCE [LARGE SCALE GENOMIC DNA]</scope>
    <source>
        <strain evidence="3 4">DSM 45679</strain>
    </source>
</reference>
<protein>
    <submittedName>
        <fullName evidence="3">TadE-like protein</fullName>
    </submittedName>
</protein>
<dbReference type="AlphaFoldDB" id="A0A542DMZ8"/>
<feature type="domain" description="TadE-like" evidence="2">
    <location>
        <begin position="17"/>
        <end position="59"/>
    </location>
</feature>
<dbReference type="OrthoDB" id="4481209at2"/>
<proteinExistence type="predicted"/>
<dbReference type="InterPro" id="IPR049790">
    <property type="entry name" value="Rv3655c/TadE"/>
</dbReference>
<evidence type="ECO:0000256" key="1">
    <source>
        <dbReference type="SAM" id="Phobius"/>
    </source>
</evidence>
<dbReference type="RefSeq" id="WP_142000144.1">
    <property type="nucleotide sequence ID" value="NZ_VFML01000001.1"/>
</dbReference>
<gene>
    <name evidence="3" type="ORF">FB471_4265</name>
</gene>
<accession>A0A542DMZ8</accession>